<keyword evidence="3" id="KW-1185">Reference proteome</keyword>
<accession>A0ABN6XNT6</accession>
<evidence type="ECO:0000313" key="3">
    <source>
        <dbReference type="Proteomes" id="UP001321498"/>
    </source>
</evidence>
<sequence>MLRLQGRDGSLVLPLRPERPADDVVTAGEEVPERALDVAVPQHLPAQAAAHGPPDQPGQGDATRQVQPDQGVRGGSQLRAGRPVLPLGDPLRTGRQLCDLGQERLPIGPVRPVVERVDLGVRDAGEALEPARERRLPDPRDAGEQDAAGATGERVRRAEHPATLVTCEGPALRPRVERTPATPRLVTS</sequence>
<gene>
    <name evidence="2" type="ORF">GCM10025866_25660</name>
</gene>
<dbReference type="EMBL" id="AP027731">
    <property type="protein sequence ID" value="BDZ46657.1"/>
    <property type="molecule type" value="Genomic_DNA"/>
</dbReference>
<proteinExistence type="predicted"/>
<evidence type="ECO:0000313" key="2">
    <source>
        <dbReference type="EMBL" id="BDZ46657.1"/>
    </source>
</evidence>
<feature type="compositionally biased region" description="Basic and acidic residues" evidence="1">
    <location>
        <begin position="125"/>
        <end position="143"/>
    </location>
</feature>
<organism evidence="2 3">
    <name type="scientific">Naasia aerilata</name>
    <dbReference type="NCBI Taxonomy" id="1162966"/>
    <lineage>
        <taxon>Bacteria</taxon>
        <taxon>Bacillati</taxon>
        <taxon>Actinomycetota</taxon>
        <taxon>Actinomycetes</taxon>
        <taxon>Micrococcales</taxon>
        <taxon>Microbacteriaceae</taxon>
        <taxon>Naasia</taxon>
    </lineage>
</organism>
<name>A0ABN6XNT6_9MICO</name>
<reference evidence="3" key="1">
    <citation type="journal article" date="2019" name="Int. J. Syst. Evol. Microbiol.">
        <title>The Global Catalogue of Microorganisms (GCM) 10K type strain sequencing project: providing services to taxonomists for standard genome sequencing and annotation.</title>
        <authorList>
            <consortium name="The Broad Institute Genomics Platform"/>
            <consortium name="The Broad Institute Genome Sequencing Center for Infectious Disease"/>
            <person name="Wu L."/>
            <person name="Ma J."/>
        </authorList>
    </citation>
    <scope>NUCLEOTIDE SEQUENCE [LARGE SCALE GENOMIC DNA]</scope>
    <source>
        <strain evidence="3">NBRC 108725</strain>
    </source>
</reference>
<feature type="region of interest" description="Disordered" evidence="1">
    <location>
        <begin position="125"/>
        <end position="163"/>
    </location>
</feature>
<dbReference type="Proteomes" id="UP001321498">
    <property type="component" value="Chromosome"/>
</dbReference>
<protein>
    <submittedName>
        <fullName evidence="2">Uncharacterized protein</fullName>
    </submittedName>
</protein>
<evidence type="ECO:0000256" key="1">
    <source>
        <dbReference type="SAM" id="MobiDB-lite"/>
    </source>
</evidence>
<feature type="region of interest" description="Disordered" evidence="1">
    <location>
        <begin position="169"/>
        <end position="188"/>
    </location>
</feature>
<feature type="region of interest" description="Disordered" evidence="1">
    <location>
        <begin position="1"/>
        <end position="94"/>
    </location>
</feature>